<dbReference type="Gene3D" id="1.10.600.10">
    <property type="entry name" value="Farnesyl Diphosphate Synthase"/>
    <property type="match status" value="1"/>
</dbReference>
<dbReference type="Pfam" id="PF00494">
    <property type="entry name" value="SQS_PSY"/>
    <property type="match status" value="1"/>
</dbReference>
<dbReference type="SFLD" id="SFLDG01212">
    <property type="entry name" value="Phytoene_synthase_like"/>
    <property type="match status" value="1"/>
</dbReference>
<reference evidence="1 2" key="1">
    <citation type="submission" date="2018-06" db="EMBL/GenBank/DDBJ databases">
        <authorList>
            <consortium name="Pathogen Informatics"/>
            <person name="Doyle S."/>
        </authorList>
    </citation>
    <scope>NUCLEOTIDE SEQUENCE [LARGE SCALE GENOMIC DNA]</scope>
    <source>
        <strain evidence="1 2">NCTC10254</strain>
    </source>
</reference>
<dbReference type="InterPro" id="IPR008949">
    <property type="entry name" value="Isoprenoid_synthase_dom_sf"/>
</dbReference>
<dbReference type="InterPro" id="IPR044843">
    <property type="entry name" value="Trans_IPPS_bact-type"/>
</dbReference>
<dbReference type="Proteomes" id="UP000249886">
    <property type="component" value="Unassembled WGS sequence"/>
</dbReference>
<accession>A0A6H9XDZ5</accession>
<sequence length="308" mass="34418">MHSSTLDPDADLYLRRYDRMAFRAARQVISSYSTSFGLATRMLGKQQRTDIRNLYAMVRIADEIVDGTTKAAGFDIPATTALLEEYERQVLAAPLRRFHPDPILHAYAITARRCKFDPEHIRAFFASMRTDLQKSMHNAASYKSYIYGSAEVIGLLCVSVFLAGRKVETWRRARMATGAQALGAAFQKINFLRDYAEDHATLGRQYFTLELTEATKKALIADIRTDLATAETAIGLLPPSSRTGVQLATQFFTKLTNQLDHTDTRTIRNTRVRLSPTTRARIIAQVCGGSALSTMARIPGISKITQRS</sequence>
<dbReference type="GeneID" id="84573286"/>
<proteinExistence type="predicted"/>
<dbReference type="RefSeq" id="WP_005524650.1">
    <property type="nucleotide sequence ID" value="NZ_CAUQUT010000001.1"/>
</dbReference>
<dbReference type="SFLD" id="SFLDG01018">
    <property type="entry name" value="Squalene/Phytoene_Synthase_Lik"/>
    <property type="match status" value="1"/>
</dbReference>
<dbReference type="AlphaFoldDB" id="A0A6H9XDZ5"/>
<protein>
    <submittedName>
        <fullName evidence="1">Putative phytoene synthase</fullName>
    </submittedName>
</protein>
<organism evidence="1 2">
    <name type="scientific">Corynebacterium matruchotii</name>
    <dbReference type="NCBI Taxonomy" id="43768"/>
    <lineage>
        <taxon>Bacteria</taxon>
        <taxon>Bacillati</taxon>
        <taxon>Actinomycetota</taxon>
        <taxon>Actinomycetes</taxon>
        <taxon>Mycobacteriales</taxon>
        <taxon>Corynebacteriaceae</taxon>
        <taxon>Corynebacterium</taxon>
    </lineage>
</organism>
<dbReference type="GO" id="GO:0004311">
    <property type="term" value="F:geranylgeranyl diphosphate synthase activity"/>
    <property type="evidence" value="ECO:0007669"/>
    <property type="project" value="InterPro"/>
</dbReference>
<gene>
    <name evidence="1" type="ORF">NCTC10254_00261</name>
</gene>
<dbReference type="InterPro" id="IPR002060">
    <property type="entry name" value="Squ/phyt_synthse"/>
</dbReference>
<dbReference type="PANTHER" id="PTHR31480">
    <property type="entry name" value="BIFUNCTIONAL LYCOPENE CYCLASE/PHYTOENE SYNTHASE"/>
    <property type="match status" value="1"/>
</dbReference>
<dbReference type="SFLD" id="SFLDS00005">
    <property type="entry name" value="Isoprenoid_Synthase_Type_I"/>
    <property type="match status" value="1"/>
</dbReference>
<comment type="caution">
    <text evidence="1">The sequence shown here is derived from an EMBL/GenBank/DDBJ whole genome shotgun (WGS) entry which is preliminary data.</text>
</comment>
<evidence type="ECO:0000313" key="1">
    <source>
        <dbReference type="EMBL" id="SPW23898.1"/>
    </source>
</evidence>
<evidence type="ECO:0000313" key="2">
    <source>
        <dbReference type="Proteomes" id="UP000249886"/>
    </source>
</evidence>
<dbReference type="EMBL" id="UARK01000001">
    <property type="protein sequence ID" value="SPW23898.1"/>
    <property type="molecule type" value="Genomic_DNA"/>
</dbReference>
<dbReference type="SUPFAM" id="SSF48576">
    <property type="entry name" value="Terpenoid synthases"/>
    <property type="match status" value="1"/>
</dbReference>
<name>A0A6H9XDZ5_9CORY</name>